<evidence type="ECO:0000313" key="6">
    <source>
        <dbReference type="EMBL" id="KAK4495083.1"/>
    </source>
</evidence>
<evidence type="ECO:0000256" key="1">
    <source>
        <dbReference type="ARBA" id="ARBA00004141"/>
    </source>
</evidence>
<evidence type="ECO:0000256" key="5">
    <source>
        <dbReference type="SAM" id="Phobius"/>
    </source>
</evidence>
<reference evidence="6 7" key="1">
    <citation type="journal article" date="2023" name="G3 (Bethesda)">
        <title>A chromosome-level genome assembly of Zasmidium syzygii isolated from banana leaves.</title>
        <authorList>
            <person name="van Westerhoven A.C."/>
            <person name="Mehrabi R."/>
            <person name="Talebi R."/>
            <person name="Steentjes M.B.F."/>
            <person name="Corcolon B."/>
            <person name="Chong P.A."/>
            <person name="Kema G.H.J."/>
            <person name="Seidl M.F."/>
        </authorList>
    </citation>
    <scope>NUCLEOTIDE SEQUENCE [LARGE SCALE GENOMIC DNA]</scope>
    <source>
        <strain evidence="6 7">P124</strain>
    </source>
</reference>
<organism evidence="6 7">
    <name type="scientific">Zasmidium cellare</name>
    <name type="common">Wine cellar mold</name>
    <name type="synonym">Racodium cellare</name>
    <dbReference type="NCBI Taxonomy" id="395010"/>
    <lineage>
        <taxon>Eukaryota</taxon>
        <taxon>Fungi</taxon>
        <taxon>Dikarya</taxon>
        <taxon>Ascomycota</taxon>
        <taxon>Pezizomycotina</taxon>
        <taxon>Dothideomycetes</taxon>
        <taxon>Dothideomycetidae</taxon>
        <taxon>Mycosphaerellales</taxon>
        <taxon>Mycosphaerellaceae</taxon>
        <taxon>Zasmidium</taxon>
    </lineage>
</organism>
<comment type="caution">
    <text evidence="6">The sequence shown here is derived from an EMBL/GenBank/DDBJ whole genome shotgun (WGS) entry which is preliminary data.</text>
</comment>
<dbReference type="Pfam" id="PF04479">
    <property type="entry name" value="RTA1"/>
    <property type="match status" value="1"/>
</dbReference>
<gene>
    <name evidence="6" type="ORF">PRZ48_013410</name>
</gene>
<feature type="transmembrane region" description="Helical" evidence="5">
    <location>
        <begin position="76"/>
        <end position="97"/>
    </location>
</feature>
<sequence>MSDSNDNDVYKYTPSIAGAALTAAVFGILTLLHGYQVFRTRTWYFLAFWAGGIFDTVGYALRAISASQKPDYQEGIYAISQVGILVAPSLLAASMYMELGRIIRLTDGQCYAIMRVTWLTKVFVLGDVMAFLVQVMGAGMLSSNSSSSSKTGKTVIIIGLIVQVVFFALFVVTATLFHFRISHNPTEKVQKHALPWQKHLINIYACSVLVLIRCVFRLIEYSLGEDGYLMTTEWVIYVFDALLMLLVMVAFAVVHPSEVKALLNGTGLAMKRVVLTKETSLRMPMEESGHGYHLV</sequence>
<protein>
    <submittedName>
        <fullName evidence="6">Uncharacterized protein</fullName>
    </submittedName>
</protein>
<accession>A0ABR0E1G9</accession>
<feature type="transmembrane region" description="Helical" evidence="5">
    <location>
        <begin position="12"/>
        <end position="32"/>
    </location>
</feature>
<evidence type="ECO:0000256" key="4">
    <source>
        <dbReference type="ARBA" id="ARBA00023136"/>
    </source>
</evidence>
<name>A0ABR0E1G9_ZASCE</name>
<keyword evidence="3 5" id="KW-1133">Transmembrane helix</keyword>
<dbReference type="PANTHER" id="PTHR31465">
    <property type="entry name" value="PROTEIN RTA1-RELATED"/>
    <property type="match status" value="1"/>
</dbReference>
<dbReference type="EMBL" id="JAXOVC010000012">
    <property type="protein sequence ID" value="KAK4495083.1"/>
    <property type="molecule type" value="Genomic_DNA"/>
</dbReference>
<dbReference type="InterPro" id="IPR007568">
    <property type="entry name" value="RTA1"/>
</dbReference>
<evidence type="ECO:0000313" key="7">
    <source>
        <dbReference type="Proteomes" id="UP001305779"/>
    </source>
</evidence>
<comment type="subcellular location">
    <subcellularLocation>
        <location evidence="1">Membrane</location>
        <topology evidence="1">Multi-pass membrane protein</topology>
    </subcellularLocation>
</comment>
<keyword evidence="2 5" id="KW-0812">Transmembrane</keyword>
<feature type="transmembrane region" description="Helical" evidence="5">
    <location>
        <begin position="118"/>
        <end position="142"/>
    </location>
</feature>
<dbReference type="Proteomes" id="UP001305779">
    <property type="component" value="Unassembled WGS sequence"/>
</dbReference>
<dbReference type="PANTHER" id="PTHR31465:SF35">
    <property type="entry name" value="RTA1 DOMAIN PROTEIN-RELATED"/>
    <property type="match status" value="1"/>
</dbReference>
<feature type="transmembrane region" description="Helical" evidence="5">
    <location>
        <begin position="154"/>
        <end position="179"/>
    </location>
</feature>
<keyword evidence="4 5" id="KW-0472">Membrane</keyword>
<feature type="transmembrane region" description="Helical" evidence="5">
    <location>
        <begin position="200"/>
        <end position="219"/>
    </location>
</feature>
<proteinExistence type="predicted"/>
<evidence type="ECO:0000256" key="3">
    <source>
        <dbReference type="ARBA" id="ARBA00022989"/>
    </source>
</evidence>
<feature type="transmembrane region" description="Helical" evidence="5">
    <location>
        <begin position="234"/>
        <end position="254"/>
    </location>
</feature>
<evidence type="ECO:0000256" key="2">
    <source>
        <dbReference type="ARBA" id="ARBA00022692"/>
    </source>
</evidence>
<keyword evidence="7" id="KW-1185">Reference proteome</keyword>
<feature type="transmembrane region" description="Helical" evidence="5">
    <location>
        <begin position="44"/>
        <end position="64"/>
    </location>
</feature>